<dbReference type="SUPFAM" id="SSF52091">
    <property type="entry name" value="SpoIIaa-like"/>
    <property type="match status" value="1"/>
</dbReference>
<dbReference type="NCBIfam" id="TIGR00815">
    <property type="entry name" value="sulP"/>
    <property type="match status" value="1"/>
</dbReference>
<evidence type="ECO:0000256" key="6">
    <source>
        <dbReference type="SAM" id="Phobius"/>
    </source>
</evidence>
<organism evidence="8 9">
    <name type="scientific">Littorina saxatilis</name>
    <dbReference type="NCBI Taxonomy" id="31220"/>
    <lineage>
        <taxon>Eukaryota</taxon>
        <taxon>Metazoa</taxon>
        <taxon>Spiralia</taxon>
        <taxon>Lophotrochozoa</taxon>
        <taxon>Mollusca</taxon>
        <taxon>Gastropoda</taxon>
        <taxon>Caenogastropoda</taxon>
        <taxon>Littorinimorpha</taxon>
        <taxon>Littorinoidea</taxon>
        <taxon>Littorinidae</taxon>
        <taxon>Littorina</taxon>
    </lineage>
</organism>
<dbReference type="GO" id="GO:0055085">
    <property type="term" value="P:transmembrane transport"/>
    <property type="evidence" value="ECO:0007669"/>
    <property type="project" value="InterPro"/>
</dbReference>
<feature type="compositionally biased region" description="Polar residues" evidence="5">
    <location>
        <begin position="603"/>
        <end position="622"/>
    </location>
</feature>
<feature type="transmembrane region" description="Helical" evidence="6">
    <location>
        <begin position="301"/>
        <end position="318"/>
    </location>
</feature>
<dbReference type="EMBL" id="JBAMIC010000012">
    <property type="protein sequence ID" value="KAK7099202.1"/>
    <property type="molecule type" value="Genomic_DNA"/>
</dbReference>
<keyword evidence="9" id="KW-1185">Reference proteome</keyword>
<keyword evidence="4 6" id="KW-0472">Membrane</keyword>
<accession>A0AAN9B5B7</accession>
<dbReference type="InterPro" id="IPR036513">
    <property type="entry name" value="STAS_dom_sf"/>
</dbReference>
<evidence type="ECO:0000313" key="9">
    <source>
        <dbReference type="Proteomes" id="UP001374579"/>
    </source>
</evidence>
<evidence type="ECO:0000256" key="2">
    <source>
        <dbReference type="ARBA" id="ARBA00022692"/>
    </source>
</evidence>
<dbReference type="InterPro" id="IPR001902">
    <property type="entry name" value="SLC26A/SulP_fam"/>
</dbReference>
<feature type="transmembrane region" description="Helical" evidence="6">
    <location>
        <begin position="354"/>
        <end position="373"/>
    </location>
</feature>
<feature type="transmembrane region" description="Helical" evidence="6">
    <location>
        <begin position="90"/>
        <end position="108"/>
    </location>
</feature>
<evidence type="ECO:0000256" key="3">
    <source>
        <dbReference type="ARBA" id="ARBA00022989"/>
    </source>
</evidence>
<proteinExistence type="predicted"/>
<dbReference type="GO" id="GO:0016020">
    <property type="term" value="C:membrane"/>
    <property type="evidence" value="ECO:0007669"/>
    <property type="project" value="UniProtKB-SubCell"/>
</dbReference>
<gene>
    <name evidence="8" type="ORF">V1264_003382</name>
</gene>
<dbReference type="Pfam" id="PF00916">
    <property type="entry name" value="Sulfate_transp"/>
    <property type="match status" value="1"/>
</dbReference>
<feature type="region of interest" description="Disordered" evidence="5">
    <location>
        <begin position="595"/>
        <end position="625"/>
    </location>
</feature>
<dbReference type="Pfam" id="PF01740">
    <property type="entry name" value="STAS"/>
    <property type="match status" value="1"/>
</dbReference>
<comment type="subcellular location">
    <subcellularLocation>
        <location evidence="1">Membrane</location>
        <topology evidence="1">Multi-pass membrane protein</topology>
    </subcellularLocation>
</comment>
<dbReference type="CDD" id="cd07042">
    <property type="entry name" value="STAS_SulP_like_sulfate_transporter"/>
    <property type="match status" value="1"/>
</dbReference>
<feature type="transmembrane region" description="Helical" evidence="6">
    <location>
        <begin position="270"/>
        <end position="289"/>
    </location>
</feature>
<dbReference type="PROSITE" id="PS50801">
    <property type="entry name" value="STAS"/>
    <property type="match status" value="1"/>
</dbReference>
<feature type="transmembrane region" description="Helical" evidence="6">
    <location>
        <begin position="186"/>
        <end position="208"/>
    </location>
</feature>
<dbReference type="InterPro" id="IPR002645">
    <property type="entry name" value="STAS_dom"/>
</dbReference>
<keyword evidence="3 6" id="KW-1133">Transmembrane helix</keyword>
<evidence type="ECO:0000313" key="8">
    <source>
        <dbReference type="EMBL" id="KAK7099202.1"/>
    </source>
</evidence>
<evidence type="ECO:0000256" key="1">
    <source>
        <dbReference type="ARBA" id="ARBA00004141"/>
    </source>
</evidence>
<protein>
    <recommendedName>
        <fullName evidence="7">STAS domain-containing protein</fullName>
    </recommendedName>
</protein>
<keyword evidence="2 6" id="KW-0812">Transmembrane</keyword>
<evidence type="ECO:0000259" key="7">
    <source>
        <dbReference type="PROSITE" id="PS50801"/>
    </source>
</evidence>
<feature type="transmembrane region" description="Helical" evidence="6">
    <location>
        <begin position="214"/>
        <end position="232"/>
    </location>
</feature>
<sequence>MDEGSDETTSFCHQDKMVTTPVTPTEHVILRRHLYTQVALDDTYKDQSESSTACDVIKRTCQVSPKCVGRQALNYFPVAKTLRGYKWRQWAFADIISGLSVGFIHMPQGLGFGLLASLKPVHGLYTTFFPILVYLLFGTSPHVSMGSNAVIALLTAGLVERETEHLVSALGVNETLSEEELLEYKVGIAAASCFVGGLILLGMGILRLGFITNFLAKSFIGGFTFAAAVHISTSQIVKMLHLKLPMRTGLGKLVLTYIDIFSNIRDVNVADLIVGLLCMAVLLAVKLGINERYKQKLKIPIPIELIVVILSTLVSHFAKLNEKFGIAIVGDVPVGMPAPSLPRMESLPRVATDAFVTAILIFALTISLAKLTAKLHDVIIDDNQELVAYGLCQLVGSFFQNFPSCTAPPRTMMLSSLGSKSTLNGVTSAVFILLVLLVVGQLFVSLPIAMLAAMIIVAMKDLLLQIRNLKPFWHVNKPDFFIWILTAFVSVFGDLDIGLLAGVVFSMVTVLVVSQLAKGTLLGKANNEDVIVDLDRKGVSAPPGVKIFRFESALYFASQERFKNQLFSLVMNPTTSPRKDKREMVIPDVSKVDLDNPNKVSLDESNGSDLHNTQVEKPNTTEQPEKVTTVDAIDNVSFANGKGEEEGEGESFSRLHHLILDCSAMTYIDMSGLDMLQLMVTQFARAGVEVWLAGVPASTLSTLARAGFGDKVGTEKVFYSVFDALERLRCDESIVVRL</sequence>
<feature type="transmembrane region" description="Helical" evidence="6">
    <location>
        <begin position="120"/>
        <end position="137"/>
    </location>
</feature>
<dbReference type="Proteomes" id="UP001374579">
    <property type="component" value="Unassembled WGS sequence"/>
</dbReference>
<evidence type="ECO:0000256" key="4">
    <source>
        <dbReference type="ARBA" id="ARBA00023136"/>
    </source>
</evidence>
<dbReference type="AlphaFoldDB" id="A0AAN9B5B7"/>
<feature type="transmembrane region" description="Helical" evidence="6">
    <location>
        <begin position="429"/>
        <end position="459"/>
    </location>
</feature>
<comment type="caution">
    <text evidence="8">The sequence shown here is derived from an EMBL/GenBank/DDBJ whole genome shotgun (WGS) entry which is preliminary data.</text>
</comment>
<evidence type="ECO:0000256" key="5">
    <source>
        <dbReference type="SAM" id="MobiDB-lite"/>
    </source>
</evidence>
<dbReference type="PANTHER" id="PTHR11814">
    <property type="entry name" value="SULFATE TRANSPORTER"/>
    <property type="match status" value="1"/>
</dbReference>
<dbReference type="InterPro" id="IPR011547">
    <property type="entry name" value="SLC26A/SulP_dom"/>
</dbReference>
<reference evidence="8 9" key="1">
    <citation type="submission" date="2024-02" db="EMBL/GenBank/DDBJ databases">
        <title>Chromosome-scale genome assembly of the rough periwinkle Littorina saxatilis.</title>
        <authorList>
            <person name="De Jode A."/>
            <person name="Faria R."/>
            <person name="Formenti G."/>
            <person name="Sims Y."/>
            <person name="Smith T.P."/>
            <person name="Tracey A."/>
            <person name="Wood J.M.D."/>
            <person name="Zagrodzka Z.B."/>
            <person name="Johannesson K."/>
            <person name="Butlin R.K."/>
            <person name="Leder E.H."/>
        </authorList>
    </citation>
    <scope>NUCLEOTIDE SEQUENCE [LARGE SCALE GENOMIC DNA]</scope>
    <source>
        <strain evidence="8">Snail1</strain>
        <tissue evidence="8">Muscle</tissue>
    </source>
</reference>
<dbReference type="Gene3D" id="3.30.750.24">
    <property type="entry name" value="STAS domain"/>
    <property type="match status" value="1"/>
</dbReference>
<feature type="transmembrane region" description="Helical" evidence="6">
    <location>
        <begin position="480"/>
        <end position="513"/>
    </location>
</feature>
<name>A0AAN9B5B7_9CAEN</name>
<feature type="domain" description="STAS" evidence="7">
    <location>
        <begin position="535"/>
        <end position="728"/>
    </location>
</feature>